<name>A0ABM3NQ55_ACIJB</name>
<gene>
    <name evidence="3" type="primary">TMEM52</name>
</gene>
<keyword evidence="2" id="KW-1185">Reference proteome</keyword>
<organism evidence="2 3">
    <name type="scientific">Acinonyx jubatus</name>
    <name type="common">Cheetah</name>
    <dbReference type="NCBI Taxonomy" id="32536"/>
    <lineage>
        <taxon>Eukaryota</taxon>
        <taxon>Metazoa</taxon>
        <taxon>Chordata</taxon>
        <taxon>Craniata</taxon>
        <taxon>Vertebrata</taxon>
        <taxon>Euteleostomi</taxon>
        <taxon>Mammalia</taxon>
        <taxon>Eutheria</taxon>
        <taxon>Laurasiatheria</taxon>
        <taxon>Carnivora</taxon>
        <taxon>Feliformia</taxon>
        <taxon>Felidae</taxon>
        <taxon>Felinae</taxon>
        <taxon>Acinonyx</taxon>
    </lineage>
</organism>
<reference evidence="2" key="1">
    <citation type="submission" date="2025-05" db="UniProtKB">
        <authorList>
            <consortium name="RefSeq"/>
        </authorList>
    </citation>
    <scope>NUCLEOTIDE SEQUENCE [LARGE SCALE GENOMIC DNA]</scope>
</reference>
<evidence type="ECO:0000256" key="1">
    <source>
        <dbReference type="SAM" id="MobiDB-lite"/>
    </source>
</evidence>
<accession>A0ABM3NQ55</accession>
<evidence type="ECO:0000313" key="2">
    <source>
        <dbReference type="Proteomes" id="UP001652583"/>
    </source>
</evidence>
<reference evidence="3" key="2">
    <citation type="submission" date="2025-08" db="UniProtKB">
        <authorList>
            <consortium name="RefSeq"/>
        </authorList>
    </citation>
    <scope>IDENTIFICATION</scope>
    <source>
        <tissue evidence="3">Blood</tissue>
    </source>
</reference>
<dbReference type="Proteomes" id="UP001652583">
    <property type="component" value="Chromosome C1"/>
</dbReference>
<feature type="region of interest" description="Disordered" evidence="1">
    <location>
        <begin position="1"/>
        <end position="25"/>
    </location>
</feature>
<dbReference type="RefSeq" id="XP_053061563.1">
    <property type="nucleotide sequence ID" value="XM_053205588.1"/>
</dbReference>
<keyword evidence="3" id="KW-0472">Membrane</keyword>
<evidence type="ECO:0000313" key="3">
    <source>
        <dbReference type="RefSeq" id="XP_053061563.1"/>
    </source>
</evidence>
<dbReference type="GeneID" id="106984638"/>
<protein>
    <submittedName>
        <fullName evidence="3">Transmembrane protein 52 isoform X3</fullName>
    </submittedName>
</protein>
<proteinExistence type="predicted"/>
<sequence>MCPGRHPPRPHTLCGPGHNRAGPVRTEPDCRTGLARPGWGLCTARRVRTSPTPRPEALRRGGHYPAVAALRRDPCWARLQGAVPLVGGALGQGLRGVATGPGLRWAEPSGAGPREAARPSWGGVCAGRSLHKGARRAGSGSLSVPSMVVGVPAARGLLLLPQLLQLPQVALGFGDGSCDPSDLCRRPRRCPPQARWSSLWHVGRPP</sequence>
<keyword evidence="3" id="KW-0812">Transmembrane</keyword>